<dbReference type="RefSeq" id="WP_126802813.1">
    <property type="nucleotide sequence ID" value="NZ_PIPL01000001.1"/>
</dbReference>
<keyword evidence="2" id="KW-1185">Reference proteome</keyword>
<dbReference type="AlphaFoldDB" id="A0A432W7E5"/>
<organism evidence="1 2">
    <name type="scientific">Aliidiomarina minuta</name>
    <dbReference type="NCBI Taxonomy" id="880057"/>
    <lineage>
        <taxon>Bacteria</taxon>
        <taxon>Pseudomonadati</taxon>
        <taxon>Pseudomonadota</taxon>
        <taxon>Gammaproteobacteria</taxon>
        <taxon>Alteromonadales</taxon>
        <taxon>Idiomarinaceae</taxon>
        <taxon>Aliidiomarina</taxon>
    </lineage>
</organism>
<accession>A0A432W7E5</accession>
<comment type="caution">
    <text evidence="1">The sequence shown here is derived from an EMBL/GenBank/DDBJ whole genome shotgun (WGS) entry which is preliminary data.</text>
</comment>
<dbReference type="Proteomes" id="UP000288293">
    <property type="component" value="Unassembled WGS sequence"/>
</dbReference>
<proteinExistence type="predicted"/>
<name>A0A432W7E5_9GAMM</name>
<evidence type="ECO:0000313" key="2">
    <source>
        <dbReference type="Proteomes" id="UP000288293"/>
    </source>
</evidence>
<sequence>MSEISSKSEQVFSFEKHLKKSEALAVWLYNFLIEKEQIHRSVTSPSTKHKREKVLNLIEGFKGERHRHFQSPIWREAEALWRSSTLDDEDIGWIAKLSPGELFALWFYLRGAVVVKNQGPNSNASPYELELPDSFKNRFLEDTLEGEPNRYESLGLELIPDSTESMLSCVHDFVSYWSDSVTTKKLLLRTLKENMDGARELDYFKGLKVYSEDDANIMWRYLRDHKNMIGAKCESMASFGISRVIGVFSIWQASREYKESALKATKRNLRERQGASKEDKERANLVLDGETHAMLVELAGGPRKLSAYVTRLVWEKADSLTK</sequence>
<evidence type="ECO:0000313" key="1">
    <source>
        <dbReference type="EMBL" id="RUO25997.1"/>
    </source>
</evidence>
<gene>
    <name evidence="1" type="ORF">CWE09_04530</name>
</gene>
<reference evidence="1 2" key="1">
    <citation type="journal article" date="2011" name="Front. Microbiol.">
        <title>Genomic signatures of strain selection and enhancement in Bacillus atrophaeus var. globigii, a historical biowarfare simulant.</title>
        <authorList>
            <person name="Gibbons H.S."/>
            <person name="Broomall S.M."/>
            <person name="McNew L.A."/>
            <person name="Daligault H."/>
            <person name="Chapman C."/>
            <person name="Bruce D."/>
            <person name="Karavis M."/>
            <person name="Krepps M."/>
            <person name="McGregor P.A."/>
            <person name="Hong C."/>
            <person name="Park K.H."/>
            <person name="Akmal A."/>
            <person name="Feldman A."/>
            <person name="Lin J.S."/>
            <person name="Chang W.E."/>
            <person name="Higgs B.W."/>
            <person name="Demirev P."/>
            <person name="Lindquist J."/>
            <person name="Liem A."/>
            <person name="Fochler E."/>
            <person name="Read T.D."/>
            <person name="Tapia R."/>
            <person name="Johnson S."/>
            <person name="Bishop-Lilly K.A."/>
            <person name="Detter C."/>
            <person name="Han C."/>
            <person name="Sozhamannan S."/>
            <person name="Rosenzweig C.N."/>
            <person name="Skowronski E.W."/>
        </authorList>
    </citation>
    <scope>NUCLEOTIDE SEQUENCE [LARGE SCALE GENOMIC DNA]</scope>
    <source>
        <strain evidence="1 2">MLST1</strain>
    </source>
</reference>
<dbReference type="EMBL" id="PIPL01000001">
    <property type="protein sequence ID" value="RUO25997.1"/>
    <property type="molecule type" value="Genomic_DNA"/>
</dbReference>
<protein>
    <submittedName>
        <fullName evidence="1">Uncharacterized protein</fullName>
    </submittedName>
</protein>